<dbReference type="GeneID" id="94423677"/>
<dbReference type="Proteomes" id="UP000221165">
    <property type="component" value="Unassembled WGS sequence"/>
</dbReference>
<gene>
    <name evidence="5" type="ORF">CSUI_000232</name>
</gene>
<dbReference type="CDD" id="cd01433">
    <property type="entry name" value="Ribosomal_L16_L10e"/>
    <property type="match status" value="1"/>
</dbReference>
<comment type="similarity">
    <text evidence="1 4">Belongs to the universal ribosomal protein uL16 family.</text>
</comment>
<comment type="caution">
    <text evidence="5">The sequence shown here is derived from an EMBL/GenBank/DDBJ whole genome shotgun (WGS) entry which is preliminary data.</text>
</comment>
<dbReference type="AlphaFoldDB" id="A0A2C6L1S4"/>
<dbReference type="VEuPathDB" id="ToxoDB:CSUI_000232"/>
<dbReference type="GO" id="GO:0032543">
    <property type="term" value="P:mitochondrial translation"/>
    <property type="evidence" value="ECO:0007669"/>
    <property type="project" value="TreeGrafter"/>
</dbReference>
<dbReference type="GO" id="GO:0003735">
    <property type="term" value="F:structural constituent of ribosome"/>
    <property type="evidence" value="ECO:0007669"/>
    <property type="project" value="InterPro"/>
</dbReference>
<dbReference type="Gene3D" id="3.90.1170.10">
    <property type="entry name" value="Ribosomal protein L10e/L16"/>
    <property type="match status" value="1"/>
</dbReference>
<dbReference type="RefSeq" id="XP_067927556.1">
    <property type="nucleotide sequence ID" value="XM_068060466.1"/>
</dbReference>
<evidence type="ECO:0000313" key="6">
    <source>
        <dbReference type="Proteomes" id="UP000221165"/>
    </source>
</evidence>
<reference evidence="5 6" key="1">
    <citation type="journal article" date="2017" name="Int. J. Parasitol.">
        <title>The genome of the protozoan parasite Cystoisospora suis and a reverse vaccinology approach to identify vaccine candidates.</title>
        <authorList>
            <person name="Palmieri N."/>
            <person name="Shrestha A."/>
            <person name="Ruttkowski B."/>
            <person name="Beck T."/>
            <person name="Vogl C."/>
            <person name="Tomley F."/>
            <person name="Blake D.P."/>
            <person name="Joachim A."/>
        </authorList>
    </citation>
    <scope>NUCLEOTIDE SEQUENCE [LARGE SCALE GENOMIC DNA]</scope>
    <source>
        <strain evidence="5 6">Wien I</strain>
    </source>
</reference>
<dbReference type="InterPro" id="IPR047873">
    <property type="entry name" value="Ribosomal_uL16"/>
</dbReference>
<sequence>MVGPVRFKLPQEVRLKCPIGRIPPASGPEIRLGKSIVAAAPHRITAEHLEDARRILKRVLGRSTEVHMNVHATYPVTRKPEGTKMGQGKGSIDRYVARVPAGRVLFHIPQINPFHAFQDQKPNFKAFKSIASRLPFPVVFREQNNFFQIHSVKEMIERRRKEEKETREETVRKRLGGFFCENSPKPK</sequence>
<proteinExistence type="inferred from homology"/>
<evidence type="ECO:0000256" key="2">
    <source>
        <dbReference type="ARBA" id="ARBA00022980"/>
    </source>
</evidence>
<keyword evidence="6" id="KW-1185">Reference proteome</keyword>
<protein>
    <submittedName>
        <fullName evidence="5">50s ribosomal protein l16</fullName>
    </submittedName>
</protein>
<keyword evidence="3 4" id="KW-0687">Ribonucleoprotein</keyword>
<dbReference type="PANTHER" id="PTHR12220:SF13">
    <property type="entry name" value="LARGE RIBOSOMAL SUBUNIT PROTEIN UL16M"/>
    <property type="match status" value="1"/>
</dbReference>
<evidence type="ECO:0000256" key="4">
    <source>
        <dbReference type="RuleBase" id="RU004413"/>
    </source>
</evidence>
<dbReference type="EMBL" id="MIGC01000108">
    <property type="protein sequence ID" value="PHJ25910.1"/>
    <property type="molecule type" value="Genomic_DNA"/>
</dbReference>
<dbReference type="GO" id="GO:0005762">
    <property type="term" value="C:mitochondrial large ribosomal subunit"/>
    <property type="evidence" value="ECO:0007669"/>
    <property type="project" value="TreeGrafter"/>
</dbReference>
<evidence type="ECO:0000313" key="5">
    <source>
        <dbReference type="EMBL" id="PHJ25910.1"/>
    </source>
</evidence>
<evidence type="ECO:0000256" key="1">
    <source>
        <dbReference type="ARBA" id="ARBA00008931"/>
    </source>
</evidence>
<accession>A0A2C6L1S4</accession>
<dbReference type="Pfam" id="PF00252">
    <property type="entry name" value="Ribosomal_L16"/>
    <property type="match status" value="1"/>
</dbReference>
<evidence type="ECO:0000256" key="3">
    <source>
        <dbReference type="ARBA" id="ARBA00023274"/>
    </source>
</evidence>
<keyword evidence="2 4" id="KW-0689">Ribosomal protein</keyword>
<dbReference type="PRINTS" id="PR00060">
    <property type="entry name" value="RIBOSOMALL16"/>
</dbReference>
<dbReference type="InterPro" id="IPR000114">
    <property type="entry name" value="Ribosomal_uL16_bact-type"/>
</dbReference>
<dbReference type="SUPFAM" id="SSF54686">
    <property type="entry name" value="Ribosomal protein L16p/L10e"/>
    <property type="match status" value="1"/>
</dbReference>
<dbReference type="PANTHER" id="PTHR12220">
    <property type="entry name" value="50S/60S RIBOSOMAL PROTEIN L16"/>
    <property type="match status" value="1"/>
</dbReference>
<dbReference type="OrthoDB" id="268521at2759"/>
<dbReference type="GO" id="GO:0019843">
    <property type="term" value="F:rRNA binding"/>
    <property type="evidence" value="ECO:0007669"/>
    <property type="project" value="InterPro"/>
</dbReference>
<dbReference type="InterPro" id="IPR036920">
    <property type="entry name" value="Ribosomal_uL16_sf"/>
</dbReference>
<organism evidence="5 6">
    <name type="scientific">Cystoisospora suis</name>
    <dbReference type="NCBI Taxonomy" id="483139"/>
    <lineage>
        <taxon>Eukaryota</taxon>
        <taxon>Sar</taxon>
        <taxon>Alveolata</taxon>
        <taxon>Apicomplexa</taxon>
        <taxon>Conoidasida</taxon>
        <taxon>Coccidia</taxon>
        <taxon>Eucoccidiorida</taxon>
        <taxon>Eimeriorina</taxon>
        <taxon>Sarcocystidae</taxon>
        <taxon>Cystoisospora</taxon>
    </lineage>
</organism>
<name>A0A2C6L1S4_9APIC</name>
<dbReference type="InterPro" id="IPR016180">
    <property type="entry name" value="Ribosomal_uL16_dom"/>
</dbReference>